<dbReference type="EMBL" id="CM023488">
    <property type="protein sequence ID" value="KAH6924030.1"/>
    <property type="molecule type" value="Genomic_DNA"/>
</dbReference>
<evidence type="ECO:0000313" key="2">
    <source>
        <dbReference type="Proteomes" id="UP000821845"/>
    </source>
</evidence>
<evidence type="ECO:0000313" key="1">
    <source>
        <dbReference type="EMBL" id="KAH6924030.1"/>
    </source>
</evidence>
<keyword evidence="2" id="KW-1185">Reference proteome</keyword>
<dbReference type="Proteomes" id="UP000821845">
    <property type="component" value="Chromosome 8"/>
</dbReference>
<protein>
    <submittedName>
        <fullName evidence="1">Uncharacterized protein</fullName>
    </submittedName>
</protein>
<proteinExistence type="predicted"/>
<gene>
    <name evidence="1" type="ORF">HPB50_010823</name>
</gene>
<organism evidence="1 2">
    <name type="scientific">Hyalomma asiaticum</name>
    <name type="common">Tick</name>
    <dbReference type="NCBI Taxonomy" id="266040"/>
    <lineage>
        <taxon>Eukaryota</taxon>
        <taxon>Metazoa</taxon>
        <taxon>Ecdysozoa</taxon>
        <taxon>Arthropoda</taxon>
        <taxon>Chelicerata</taxon>
        <taxon>Arachnida</taxon>
        <taxon>Acari</taxon>
        <taxon>Parasitiformes</taxon>
        <taxon>Ixodida</taxon>
        <taxon>Ixodoidea</taxon>
        <taxon>Ixodidae</taxon>
        <taxon>Hyalomminae</taxon>
        <taxon>Hyalomma</taxon>
    </lineage>
</organism>
<sequence length="294" mass="33237">MTKENGSPAGSAPARLERTQETFASPLNGTFRCHRDVIALFSRLRWSEEEGEEEEKEGRRGGILCCRHSRSLYGAQSAWPWHRPTCWSSAGTAPPPCGTRGRTMYGSRQEPLHRDAMLALAPAAAPWQPQEEDESHSQVAWASCDASWATPRYVEEDETLQCIPRERSVLIKNCLKLTIKQRREALGLGDIEPEYKSPGPDHLTKEDEEKRRRRRERNKIAASKCRNRKKERTVRLCEESEGLQRGNAELRRELQRLRLEVQHLTSILRLHVCIATPAVSASTEAFLGGGATCL</sequence>
<reference evidence="1" key="1">
    <citation type="submission" date="2020-05" db="EMBL/GenBank/DDBJ databases">
        <title>Large-scale comparative analyses of tick genomes elucidate their genetic diversity and vector capacities.</title>
        <authorList>
            <person name="Jia N."/>
            <person name="Wang J."/>
            <person name="Shi W."/>
            <person name="Du L."/>
            <person name="Sun Y."/>
            <person name="Zhan W."/>
            <person name="Jiang J."/>
            <person name="Wang Q."/>
            <person name="Zhang B."/>
            <person name="Ji P."/>
            <person name="Sakyi L.B."/>
            <person name="Cui X."/>
            <person name="Yuan T."/>
            <person name="Jiang B."/>
            <person name="Yang W."/>
            <person name="Lam T.T.-Y."/>
            <person name="Chang Q."/>
            <person name="Ding S."/>
            <person name="Wang X."/>
            <person name="Zhu J."/>
            <person name="Ruan X."/>
            <person name="Zhao L."/>
            <person name="Wei J."/>
            <person name="Que T."/>
            <person name="Du C."/>
            <person name="Cheng J."/>
            <person name="Dai P."/>
            <person name="Han X."/>
            <person name="Huang E."/>
            <person name="Gao Y."/>
            <person name="Liu J."/>
            <person name="Shao H."/>
            <person name="Ye R."/>
            <person name="Li L."/>
            <person name="Wei W."/>
            <person name="Wang X."/>
            <person name="Wang C."/>
            <person name="Yang T."/>
            <person name="Huo Q."/>
            <person name="Li W."/>
            <person name="Guo W."/>
            <person name="Chen H."/>
            <person name="Zhou L."/>
            <person name="Ni X."/>
            <person name="Tian J."/>
            <person name="Zhou Y."/>
            <person name="Sheng Y."/>
            <person name="Liu T."/>
            <person name="Pan Y."/>
            <person name="Xia L."/>
            <person name="Li J."/>
            <person name="Zhao F."/>
            <person name="Cao W."/>
        </authorList>
    </citation>
    <scope>NUCLEOTIDE SEQUENCE</scope>
    <source>
        <strain evidence="1">Hyas-2018</strain>
    </source>
</reference>
<name>A0ACB7RNS5_HYAAI</name>
<accession>A0ACB7RNS5</accession>
<comment type="caution">
    <text evidence="1">The sequence shown here is derived from an EMBL/GenBank/DDBJ whole genome shotgun (WGS) entry which is preliminary data.</text>
</comment>